<evidence type="ECO:0000256" key="2">
    <source>
        <dbReference type="SAM" id="MobiDB-lite"/>
    </source>
</evidence>
<dbReference type="Pfam" id="PF13976">
    <property type="entry name" value="gag_pre-integrs"/>
    <property type="match status" value="1"/>
</dbReference>
<keyword evidence="1" id="KW-0378">Hydrolase</keyword>
<reference evidence="6" key="1">
    <citation type="journal article" date="2017" name="Nature">
        <title>The genome of Chenopodium quinoa.</title>
        <authorList>
            <person name="Jarvis D.E."/>
            <person name="Ho Y.S."/>
            <person name="Lightfoot D.J."/>
            <person name="Schmoeckel S.M."/>
            <person name="Li B."/>
            <person name="Borm T.J.A."/>
            <person name="Ohyanagi H."/>
            <person name="Mineta K."/>
            <person name="Michell C.T."/>
            <person name="Saber N."/>
            <person name="Kharbatia N.M."/>
            <person name="Rupper R.R."/>
            <person name="Sharp A.R."/>
            <person name="Dally N."/>
            <person name="Boughton B.A."/>
            <person name="Woo Y.H."/>
            <person name="Gao G."/>
            <person name="Schijlen E.G.W.M."/>
            <person name="Guo X."/>
            <person name="Momin A.A."/>
            <person name="Negrao S."/>
            <person name="Al-Babili S."/>
            <person name="Gehring C."/>
            <person name="Roessner U."/>
            <person name="Jung C."/>
            <person name="Murphy K."/>
            <person name="Arold S.T."/>
            <person name="Gojobori T."/>
            <person name="van der Linden C.G."/>
            <person name="van Loo E.N."/>
            <person name="Jellen E.N."/>
            <person name="Maughan P.J."/>
            <person name="Tester M."/>
        </authorList>
    </citation>
    <scope>NUCLEOTIDE SEQUENCE [LARGE SCALE GENOMIC DNA]</scope>
    <source>
        <strain evidence="6">cv. PI 614886</strain>
    </source>
</reference>
<name>A0A803N438_CHEQI</name>
<protein>
    <recommendedName>
        <fullName evidence="8">GAG-pre-integrase domain-containing protein</fullName>
    </recommendedName>
</protein>
<dbReference type="PANTHER" id="PTHR42648">
    <property type="entry name" value="TRANSPOSASE, PUTATIVE-RELATED"/>
    <property type="match status" value="1"/>
</dbReference>
<dbReference type="Proteomes" id="UP000596660">
    <property type="component" value="Unplaced"/>
</dbReference>
<evidence type="ECO:0000259" key="4">
    <source>
        <dbReference type="Pfam" id="PF22936"/>
    </source>
</evidence>
<dbReference type="Pfam" id="PF25597">
    <property type="entry name" value="SH3_retrovirus"/>
    <property type="match status" value="1"/>
</dbReference>
<dbReference type="GO" id="GO:0006508">
    <property type="term" value="P:proteolysis"/>
    <property type="evidence" value="ECO:0007669"/>
    <property type="project" value="UniProtKB-KW"/>
</dbReference>
<organism evidence="6 7">
    <name type="scientific">Chenopodium quinoa</name>
    <name type="common">Quinoa</name>
    <dbReference type="NCBI Taxonomy" id="63459"/>
    <lineage>
        <taxon>Eukaryota</taxon>
        <taxon>Viridiplantae</taxon>
        <taxon>Streptophyta</taxon>
        <taxon>Embryophyta</taxon>
        <taxon>Tracheophyta</taxon>
        <taxon>Spermatophyta</taxon>
        <taxon>Magnoliopsida</taxon>
        <taxon>eudicotyledons</taxon>
        <taxon>Gunneridae</taxon>
        <taxon>Pentapetalae</taxon>
        <taxon>Caryophyllales</taxon>
        <taxon>Chenopodiaceae</taxon>
        <taxon>Chenopodioideae</taxon>
        <taxon>Atripliceae</taxon>
        <taxon>Chenopodium</taxon>
    </lineage>
</organism>
<evidence type="ECO:0000313" key="6">
    <source>
        <dbReference type="EnsemblPlants" id="AUR62040109-RA:cds"/>
    </source>
</evidence>
<feature type="domain" description="Retrovirus-related Pol polyprotein from transposon TNT 1-94-like beta-barrel" evidence="4">
    <location>
        <begin position="113"/>
        <end position="187"/>
    </location>
</feature>
<dbReference type="AlphaFoldDB" id="A0A803N438"/>
<dbReference type="GO" id="GO:0008233">
    <property type="term" value="F:peptidase activity"/>
    <property type="evidence" value="ECO:0007669"/>
    <property type="project" value="UniProtKB-KW"/>
</dbReference>
<dbReference type="EnsemblPlants" id="AUR62040109-RA">
    <property type="protein sequence ID" value="AUR62040109-RA:cds"/>
    <property type="gene ID" value="AUR62040109"/>
</dbReference>
<feature type="compositionally biased region" description="Low complexity" evidence="2">
    <location>
        <begin position="444"/>
        <end position="461"/>
    </location>
</feature>
<feature type="domain" description="Retroviral polymerase SH3-like" evidence="5">
    <location>
        <begin position="343"/>
        <end position="391"/>
    </location>
</feature>
<feature type="compositionally biased region" description="Polar residues" evidence="2">
    <location>
        <begin position="61"/>
        <end position="73"/>
    </location>
</feature>
<dbReference type="Pfam" id="PF22936">
    <property type="entry name" value="Pol_BBD"/>
    <property type="match status" value="1"/>
</dbReference>
<dbReference type="InterPro" id="IPR039537">
    <property type="entry name" value="Retrotran_Ty1/copia-like"/>
</dbReference>
<dbReference type="InterPro" id="IPR054722">
    <property type="entry name" value="PolX-like_BBD"/>
</dbReference>
<proteinExistence type="predicted"/>
<accession>A0A803N438</accession>
<feature type="region of interest" description="Disordered" evidence="2">
    <location>
        <begin position="444"/>
        <end position="482"/>
    </location>
</feature>
<dbReference type="Gramene" id="AUR62040109-RA">
    <property type="protein sequence ID" value="AUR62040109-RA:cds"/>
    <property type="gene ID" value="AUR62040109"/>
</dbReference>
<reference evidence="6" key="2">
    <citation type="submission" date="2021-03" db="UniProtKB">
        <authorList>
            <consortium name="EnsemblPlants"/>
        </authorList>
    </citation>
    <scope>IDENTIFICATION</scope>
</reference>
<evidence type="ECO:0000259" key="5">
    <source>
        <dbReference type="Pfam" id="PF25597"/>
    </source>
</evidence>
<evidence type="ECO:0000259" key="3">
    <source>
        <dbReference type="Pfam" id="PF13976"/>
    </source>
</evidence>
<keyword evidence="1" id="KW-0645">Protease</keyword>
<feature type="region of interest" description="Disordered" evidence="2">
    <location>
        <begin position="56"/>
        <end position="84"/>
    </location>
</feature>
<dbReference type="InterPro" id="IPR057670">
    <property type="entry name" value="SH3_retrovirus"/>
</dbReference>
<keyword evidence="7" id="KW-1185">Reference proteome</keyword>
<feature type="domain" description="GAG-pre-integrase" evidence="3">
    <location>
        <begin position="219"/>
        <end position="294"/>
    </location>
</feature>
<sequence length="571" mass="64058">MYSKKLKFIWLSQKFWKPSFSTSSTSDLRSAGCSVCGVRGHTPDRCWKVIGYPSWHHKSKSNSTQSRNGVQDQKWTKPSPKLVVGNDTDEELDSSFLGMVSCNTAAVVSSPDWIIDSGASDHMTSSLEFVINPIKCQQPLTINLPTGATSQVTHIGTVELPNSLYLQNVLVIPHFKHNLLSVHKMMKDSQCKVAFSNTHCVVRDAVSKKIKEIGKAKNGLYYLSSTTFNTVLDNATHVSSQTCLSVQSDSEKVPFAVWHHRLGHASIVKLKHIQCVKHSISENTQVCVTCPMAKFTKLPFELSSSRASESFELIHMDIWGPYKQKSESLSKIKEFSNYAHAHFDKLQPRGIPCVFLGYPATQKGYRILNIQTKKIFVSRDVTFNETILPFQLTSLDQYMNPVPTILTDKTNFNSAYVAEIYDSGFDNDIIGESDISSAFQNSSLSQHSSSIPPLSTSQPSQNSGVGSSSVEQSLENDCQVRQSSRLTKPPFWVKDYVQPKKRSELKISNLATQDISQDFYCFMIVLEKNQDPIFYKNVVTDPNWVTSMNQELEQCEKNGTWLVTALLEGKR</sequence>
<evidence type="ECO:0008006" key="8">
    <source>
        <dbReference type="Google" id="ProtNLM"/>
    </source>
</evidence>
<dbReference type="InterPro" id="IPR025724">
    <property type="entry name" value="GAG-pre-integrase_dom"/>
</dbReference>
<dbReference type="PANTHER" id="PTHR42648:SF31">
    <property type="entry name" value="RNA-DIRECTED DNA POLYMERASE"/>
    <property type="match status" value="1"/>
</dbReference>
<evidence type="ECO:0000313" key="7">
    <source>
        <dbReference type="Proteomes" id="UP000596660"/>
    </source>
</evidence>
<evidence type="ECO:0000256" key="1">
    <source>
        <dbReference type="ARBA" id="ARBA00022670"/>
    </source>
</evidence>
<feature type="compositionally biased region" description="Polar residues" evidence="2">
    <location>
        <begin position="462"/>
        <end position="482"/>
    </location>
</feature>